<protein>
    <submittedName>
        <fullName evidence="2">Uncharacterized protein</fullName>
    </submittedName>
</protein>
<dbReference type="EMBL" id="WAIE01000011">
    <property type="protein sequence ID" value="KAB1437300.1"/>
    <property type="molecule type" value="Genomic_DNA"/>
</dbReference>
<name>A0A6N6MYY8_9BACT</name>
<feature type="signal peptide" evidence="1">
    <location>
        <begin position="1"/>
        <end position="18"/>
    </location>
</feature>
<dbReference type="AlphaFoldDB" id="A0A6N6MYY8"/>
<keyword evidence="1" id="KW-0732">Signal</keyword>
<comment type="caution">
    <text evidence="2">The sequence shown here is derived from an EMBL/GenBank/DDBJ whole genome shotgun (WGS) entry which is preliminary data.</text>
</comment>
<sequence>MKYTIFLLALFLPVLAYAEKDSNSTALKQEIIQHETDFIKKHGVTDVMDIDAILDATYKSKTQQESKEEKENE</sequence>
<evidence type="ECO:0000313" key="2">
    <source>
        <dbReference type="EMBL" id="KAB1437300.1"/>
    </source>
</evidence>
<keyword evidence="3" id="KW-1185">Reference proteome</keyword>
<dbReference type="RefSeq" id="WP_151152067.1">
    <property type="nucleotide sequence ID" value="NZ_WAIE01000011.1"/>
</dbReference>
<gene>
    <name evidence="2" type="ORF">F8A88_15350</name>
</gene>
<feature type="chain" id="PRO_5026828338" evidence="1">
    <location>
        <begin position="19"/>
        <end position="73"/>
    </location>
</feature>
<reference evidence="2 3" key="1">
    <citation type="journal article" date="2017" name="Int. J. Syst. Evol. Microbiol.">
        <title>Desulfovibrio senegalensis sp. nov., a mesophilic sulfate reducer isolated from marine sediment.</title>
        <authorList>
            <person name="Thioye A."/>
            <person name="Gam Z.B.A."/>
            <person name="Mbengue M."/>
            <person name="Cayol J.L."/>
            <person name="Joseph-Bartoli M."/>
            <person name="Toure-Kane C."/>
            <person name="Labat M."/>
        </authorList>
    </citation>
    <scope>NUCLEOTIDE SEQUENCE [LARGE SCALE GENOMIC DNA]</scope>
    <source>
        <strain evidence="2 3">DSM 101509</strain>
    </source>
</reference>
<proteinExistence type="predicted"/>
<evidence type="ECO:0000313" key="3">
    <source>
        <dbReference type="Proteomes" id="UP000438699"/>
    </source>
</evidence>
<organism evidence="2 3">
    <name type="scientific">Pseudodesulfovibrio senegalensis</name>
    <dbReference type="NCBI Taxonomy" id="1721087"/>
    <lineage>
        <taxon>Bacteria</taxon>
        <taxon>Pseudomonadati</taxon>
        <taxon>Thermodesulfobacteriota</taxon>
        <taxon>Desulfovibrionia</taxon>
        <taxon>Desulfovibrionales</taxon>
        <taxon>Desulfovibrionaceae</taxon>
    </lineage>
</organism>
<accession>A0A6N6MYY8</accession>
<dbReference type="Proteomes" id="UP000438699">
    <property type="component" value="Unassembled WGS sequence"/>
</dbReference>
<evidence type="ECO:0000256" key="1">
    <source>
        <dbReference type="SAM" id="SignalP"/>
    </source>
</evidence>